<reference evidence="2 3" key="1">
    <citation type="submission" date="2019-04" db="EMBL/GenBank/DDBJ databases">
        <title>Microbes associate with the intestines of laboratory mice.</title>
        <authorList>
            <person name="Navarre W."/>
            <person name="Wong E."/>
            <person name="Huang K."/>
            <person name="Tropini C."/>
            <person name="Ng K."/>
            <person name="Yu B."/>
        </authorList>
    </citation>
    <scope>NUCLEOTIDE SEQUENCE [LARGE SCALE GENOMIC DNA]</scope>
    <source>
        <strain evidence="2 3">NM07_P-09</strain>
    </source>
</reference>
<dbReference type="Proteomes" id="UP000310263">
    <property type="component" value="Unassembled WGS sequence"/>
</dbReference>
<dbReference type="InterPro" id="IPR051396">
    <property type="entry name" value="Bact_Antivir_Def_Nuclease"/>
</dbReference>
<proteinExistence type="predicted"/>
<dbReference type="OrthoDB" id="3237462at2"/>
<protein>
    <recommendedName>
        <fullName evidence="1">AAA+ ATPase domain-containing protein</fullName>
    </recommendedName>
</protein>
<dbReference type="InterPro" id="IPR027417">
    <property type="entry name" value="P-loop_NTPase"/>
</dbReference>
<dbReference type="Pfam" id="PF20469">
    <property type="entry name" value="OLD-like_TOPRIM"/>
    <property type="match status" value="1"/>
</dbReference>
<dbReference type="Pfam" id="PF13304">
    <property type="entry name" value="AAA_21"/>
    <property type="match status" value="1"/>
</dbReference>
<dbReference type="GO" id="GO:0005524">
    <property type="term" value="F:ATP binding"/>
    <property type="evidence" value="ECO:0007669"/>
    <property type="project" value="InterPro"/>
</dbReference>
<gene>
    <name evidence="2" type="ORF">E5334_03775</name>
</gene>
<dbReference type="Gene3D" id="3.40.50.300">
    <property type="entry name" value="P-loop containing nucleotide triphosphate hydrolases"/>
    <property type="match status" value="1"/>
</dbReference>
<evidence type="ECO:0000313" key="3">
    <source>
        <dbReference type="Proteomes" id="UP000310263"/>
    </source>
</evidence>
<feature type="domain" description="AAA+ ATPase" evidence="1">
    <location>
        <begin position="21"/>
        <end position="327"/>
    </location>
</feature>
<dbReference type="GO" id="GO:0016887">
    <property type="term" value="F:ATP hydrolysis activity"/>
    <property type="evidence" value="ECO:0007669"/>
    <property type="project" value="InterPro"/>
</dbReference>
<dbReference type="PANTHER" id="PTHR43581">
    <property type="entry name" value="ATP/GTP PHOSPHATASE"/>
    <property type="match status" value="1"/>
</dbReference>
<accession>A0A4S2F5J7</accession>
<dbReference type="InterPro" id="IPR034139">
    <property type="entry name" value="TOPRIM_OLD"/>
</dbReference>
<evidence type="ECO:0000313" key="2">
    <source>
        <dbReference type="EMBL" id="TGY62544.1"/>
    </source>
</evidence>
<dbReference type="PANTHER" id="PTHR43581:SF4">
    <property type="entry name" value="ATP_GTP PHOSPHATASE"/>
    <property type="match status" value="1"/>
</dbReference>
<dbReference type="AlphaFoldDB" id="A0A4S2F5J7"/>
<name>A0A4S2F5J7_9ACTN</name>
<dbReference type="EMBL" id="SRYE01000002">
    <property type="protein sequence ID" value="TGY62544.1"/>
    <property type="molecule type" value="Genomic_DNA"/>
</dbReference>
<dbReference type="SMART" id="SM00382">
    <property type="entry name" value="AAA"/>
    <property type="match status" value="1"/>
</dbReference>
<sequence length="532" mass="58275">MKITSISISNHSRISDCTIDVRDNLILVGANGSGKSSIIRCIDLALGKTVQQLYYSIDKSDFKEEGQPFAVEVKLEGLSKDELSSFPDEYDVLDNSLTVRMEAILNKEDLAIRRYFPKGAGDNNLKRKQLESIGWSMVPSDFSTTQLEPGRKTIVDDYLKAVDASGDVSKLSDAINSLSDAIDSSSAFNEALRSLANQLDPVIDGGITANKLHFVPEAAINGNLLDNVRLQIQGRSGLAREATEQSDGTKALIAFSIFSLLNSGGMIAIDEPETHLHPSAQRNLIRILKNTGRQLIVATHSGVVAGEFEPDNIAVTHDGVSPVQPSRGFLTGKKDQATLARWWISSKIELLTAKQIIAVEGQSDRMVLEEAAEKMGYHLERDGIEILEAGGCQEMLHVLDIFGERGFGLRVNILIDEDDGRYLGKLAKRLDVTVDSLAEKSVFVSRKDLEDEYVSAIGADRLWNAMRDSNLFTRNMLKNCQIAPGASVPIEQDLAEYCRSNKIISAVVACRVFDKDTAEKVSSVVEVLRNAS</sequence>
<dbReference type="SUPFAM" id="SSF52540">
    <property type="entry name" value="P-loop containing nucleoside triphosphate hydrolases"/>
    <property type="match status" value="1"/>
</dbReference>
<dbReference type="CDD" id="cd01026">
    <property type="entry name" value="TOPRIM_OLD"/>
    <property type="match status" value="1"/>
</dbReference>
<organism evidence="2 3">
    <name type="scientific">Muricaecibacterium torontonense</name>
    <dbReference type="NCBI Taxonomy" id="3032871"/>
    <lineage>
        <taxon>Bacteria</taxon>
        <taxon>Bacillati</taxon>
        <taxon>Actinomycetota</taxon>
        <taxon>Coriobacteriia</taxon>
        <taxon>Coriobacteriales</taxon>
        <taxon>Atopobiaceae</taxon>
        <taxon>Muricaecibacterium</taxon>
    </lineage>
</organism>
<evidence type="ECO:0000259" key="1">
    <source>
        <dbReference type="SMART" id="SM00382"/>
    </source>
</evidence>
<comment type="caution">
    <text evidence="2">The sequence shown here is derived from an EMBL/GenBank/DDBJ whole genome shotgun (WGS) entry which is preliminary data.</text>
</comment>
<dbReference type="RefSeq" id="WP_136012274.1">
    <property type="nucleotide sequence ID" value="NZ_SRYE01000002.1"/>
</dbReference>
<keyword evidence="3" id="KW-1185">Reference proteome</keyword>
<dbReference type="InterPro" id="IPR003959">
    <property type="entry name" value="ATPase_AAA_core"/>
</dbReference>
<dbReference type="InterPro" id="IPR003593">
    <property type="entry name" value="AAA+_ATPase"/>
</dbReference>